<evidence type="ECO:0000256" key="7">
    <source>
        <dbReference type="PROSITE-ProRule" id="PRU01373"/>
    </source>
</evidence>
<protein>
    <recommendedName>
        <fullName evidence="8">L,D-TPase catalytic domain-containing protein</fullName>
    </recommendedName>
</protein>
<dbReference type="GO" id="GO:0018104">
    <property type="term" value="P:peptidoglycan-protein cross-linking"/>
    <property type="evidence" value="ECO:0007669"/>
    <property type="project" value="TreeGrafter"/>
</dbReference>
<evidence type="ECO:0000256" key="5">
    <source>
        <dbReference type="ARBA" id="ARBA00023315"/>
    </source>
</evidence>
<dbReference type="GO" id="GO:0071555">
    <property type="term" value="P:cell wall organization"/>
    <property type="evidence" value="ECO:0007669"/>
    <property type="project" value="UniProtKB-UniRule"/>
</dbReference>
<dbReference type="CDD" id="cd13432">
    <property type="entry name" value="LDT_IgD_like_2"/>
    <property type="match status" value="1"/>
</dbReference>
<dbReference type="Pfam" id="PF17964">
    <property type="entry name" value="Big_10"/>
    <property type="match status" value="1"/>
</dbReference>
<evidence type="ECO:0000313" key="9">
    <source>
        <dbReference type="EMBL" id="GII20423.1"/>
    </source>
</evidence>
<evidence type="ECO:0000256" key="1">
    <source>
        <dbReference type="ARBA" id="ARBA00004752"/>
    </source>
</evidence>
<dbReference type="InterPro" id="IPR050979">
    <property type="entry name" value="LD-transpeptidase"/>
</dbReference>
<proteinExistence type="predicted"/>
<dbReference type="Gene3D" id="2.60.40.3780">
    <property type="match status" value="1"/>
</dbReference>
<dbReference type="Proteomes" id="UP000599074">
    <property type="component" value="Unassembled WGS sequence"/>
</dbReference>
<dbReference type="InterPro" id="IPR041280">
    <property type="entry name" value="Big_10"/>
</dbReference>
<accession>A0A8J3T6A1</accession>
<evidence type="ECO:0000256" key="6">
    <source>
        <dbReference type="ARBA" id="ARBA00023316"/>
    </source>
</evidence>
<dbReference type="EMBL" id="BOON01000001">
    <property type="protein sequence ID" value="GII20423.1"/>
    <property type="molecule type" value="Genomic_DNA"/>
</dbReference>
<dbReference type="GO" id="GO:0008360">
    <property type="term" value="P:regulation of cell shape"/>
    <property type="evidence" value="ECO:0007669"/>
    <property type="project" value="UniProtKB-UniRule"/>
</dbReference>
<evidence type="ECO:0000313" key="10">
    <source>
        <dbReference type="Proteomes" id="UP000599074"/>
    </source>
</evidence>
<keyword evidence="6 7" id="KW-0961">Cell wall biogenesis/degradation</keyword>
<comment type="pathway">
    <text evidence="1 7">Cell wall biogenesis; peptidoglycan biosynthesis.</text>
</comment>
<comment type="caution">
    <text evidence="9">The sequence shown here is derived from an EMBL/GenBank/DDBJ whole genome shotgun (WGS) entry which is preliminary data.</text>
</comment>
<dbReference type="GO" id="GO:0016746">
    <property type="term" value="F:acyltransferase activity"/>
    <property type="evidence" value="ECO:0007669"/>
    <property type="project" value="UniProtKB-KW"/>
</dbReference>
<keyword evidence="3 7" id="KW-0133">Cell shape</keyword>
<sequence length="412" mass="44110">MVGHGPATRAIGLAVLTLSLTLTTACTRSGGADAKSVGNESLNGAGKGQNAKPALSVWPGTNATQVSVADAVTVTAVSAVLDTVTLTDAENKQVPGEFDNGKRRWHSTQPLAFDSHYTITVAGTGSGGQRLTQTNPFTTVKPAKLATPVLRANNNMLLEERKTYGVGQPVVVSFDEPVTNRAEAENALQVTTEPRVTGAWRWISDREVHWRPPEYWKPGTKVSIKTNVYGRHLGDGLYGGKDTSGAFTVGPSKIAIADDKTFQMETFIDGKMVRKIPVAMGRHEQIGAIDLRTRSGPHVVLGNEQVTRMTSSSFGLGGAEAYDSMVEYTTHISYEGEYVHAAPWSVGQQGNSDASHGCININTENAIWFMENFGPGDVVDVRNTGLPLPLTDGLGDWTLSWADWIKGSATAR</sequence>
<feature type="active site" description="Proton donor/acceptor" evidence="7">
    <location>
        <position position="340"/>
    </location>
</feature>
<gene>
    <name evidence="9" type="ORF">Pme01_00200</name>
</gene>
<reference evidence="9" key="1">
    <citation type="submission" date="2021-01" db="EMBL/GenBank/DDBJ databases">
        <title>Whole genome shotgun sequence of Planosporangium mesophilum NBRC 109066.</title>
        <authorList>
            <person name="Komaki H."/>
            <person name="Tamura T."/>
        </authorList>
    </citation>
    <scope>NUCLEOTIDE SEQUENCE</scope>
    <source>
        <strain evidence="9">NBRC 109066</strain>
    </source>
</reference>
<evidence type="ECO:0000256" key="4">
    <source>
        <dbReference type="ARBA" id="ARBA00022984"/>
    </source>
</evidence>
<dbReference type="PROSITE" id="PS52029">
    <property type="entry name" value="LD_TPASE"/>
    <property type="match status" value="1"/>
</dbReference>
<keyword evidence="2" id="KW-0808">Transferase</keyword>
<dbReference type="Gene3D" id="2.60.40.3710">
    <property type="match status" value="1"/>
</dbReference>
<feature type="domain" description="L,D-TPase catalytic" evidence="8">
    <location>
        <begin position="253"/>
        <end position="382"/>
    </location>
</feature>
<dbReference type="UniPathway" id="UPA00219"/>
<dbReference type="PANTHER" id="PTHR30582:SF2">
    <property type="entry name" value="L,D-TRANSPEPTIDASE YCIB-RELATED"/>
    <property type="match status" value="1"/>
</dbReference>
<feature type="active site" description="Nucleophile" evidence="7">
    <location>
        <position position="358"/>
    </location>
</feature>
<keyword evidence="4 7" id="KW-0573">Peptidoglycan synthesis</keyword>
<dbReference type="AlphaFoldDB" id="A0A8J3T6A1"/>
<dbReference type="GO" id="GO:0005576">
    <property type="term" value="C:extracellular region"/>
    <property type="evidence" value="ECO:0007669"/>
    <property type="project" value="TreeGrafter"/>
</dbReference>
<keyword evidence="5" id="KW-0012">Acyltransferase</keyword>
<keyword evidence="10" id="KW-1185">Reference proteome</keyword>
<dbReference type="PANTHER" id="PTHR30582">
    <property type="entry name" value="L,D-TRANSPEPTIDASE"/>
    <property type="match status" value="1"/>
</dbReference>
<evidence type="ECO:0000259" key="8">
    <source>
        <dbReference type="PROSITE" id="PS52029"/>
    </source>
</evidence>
<dbReference type="Gene3D" id="2.40.440.10">
    <property type="entry name" value="L,D-transpeptidase catalytic domain-like"/>
    <property type="match status" value="1"/>
</dbReference>
<dbReference type="InterPro" id="IPR038063">
    <property type="entry name" value="Transpep_catalytic_dom"/>
</dbReference>
<dbReference type="SUPFAM" id="SSF141523">
    <property type="entry name" value="L,D-transpeptidase catalytic domain-like"/>
    <property type="match status" value="1"/>
</dbReference>
<dbReference type="CDD" id="cd16913">
    <property type="entry name" value="YkuD_like"/>
    <property type="match status" value="1"/>
</dbReference>
<organism evidence="9 10">
    <name type="scientific">Planosporangium mesophilum</name>
    <dbReference type="NCBI Taxonomy" id="689768"/>
    <lineage>
        <taxon>Bacteria</taxon>
        <taxon>Bacillati</taxon>
        <taxon>Actinomycetota</taxon>
        <taxon>Actinomycetes</taxon>
        <taxon>Micromonosporales</taxon>
        <taxon>Micromonosporaceae</taxon>
        <taxon>Planosporangium</taxon>
    </lineage>
</organism>
<dbReference type="Pfam" id="PF03734">
    <property type="entry name" value="YkuD"/>
    <property type="match status" value="1"/>
</dbReference>
<dbReference type="GO" id="GO:0071972">
    <property type="term" value="F:peptidoglycan L,D-transpeptidase activity"/>
    <property type="evidence" value="ECO:0007669"/>
    <property type="project" value="TreeGrafter"/>
</dbReference>
<name>A0A8J3T6A1_9ACTN</name>
<evidence type="ECO:0000256" key="2">
    <source>
        <dbReference type="ARBA" id="ARBA00022679"/>
    </source>
</evidence>
<evidence type="ECO:0000256" key="3">
    <source>
        <dbReference type="ARBA" id="ARBA00022960"/>
    </source>
</evidence>
<dbReference type="InterPro" id="IPR005490">
    <property type="entry name" value="LD_TPept_cat_dom"/>
</dbReference>